<reference evidence="2 3" key="1">
    <citation type="submission" date="2024-01" db="EMBL/GenBank/DDBJ databases">
        <title>The genomes of 5 underutilized Papilionoideae crops provide insights into root nodulation and disease resistanc.</title>
        <authorList>
            <person name="Jiang F."/>
        </authorList>
    </citation>
    <scope>NUCLEOTIDE SEQUENCE [LARGE SCALE GENOMIC DNA]</scope>
    <source>
        <strain evidence="2">LVBAO_FW01</strain>
        <tissue evidence="2">Leaves</tissue>
    </source>
</reference>
<evidence type="ECO:0000256" key="1">
    <source>
        <dbReference type="SAM" id="MobiDB-lite"/>
    </source>
</evidence>
<feature type="region of interest" description="Disordered" evidence="1">
    <location>
        <begin position="13"/>
        <end position="91"/>
    </location>
</feature>
<dbReference type="EMBL" id="JAYMYQ010000005">
    <property type="protein sequence ID" value="KAK7329045.1"/>
    <property type="molecule type" value="Genomic_DNA"/>
</dbReference>
<feature type="compositionally biased region" description="Basic and acidic residues" evidence="1">
    <location>
        <begin position="77"/>
        <end position="91"/>
    </location>
</feature>
<sequence length="91" mass="9406">MVLWWVVGGGEGPSSDKVVGKGDGAKFEASEDGEFGQDAGSIANGSGNAPRPNPTFVSRNGARLDITIGLRSGVGDRPTHDVQDKIDLSHS</sequence>
<evidence type="ECO:0000313" key="2">
    <source>
        <dbReference type="EMBL" id="KAK7329045.1"/>
    </source>
</evidence>
<dbReference type="Proteomes" id="UP001367508">
    <property type="component" value="Unassembled WGS sequence"/>
</dbReference>
<dbReference type="AlphaFoldDB" id="A0AAN9Q8P5"/>
<name>A0AAN9Q8P5_CANGL</name>
<comment type="caution">
    <text evidence="2">The sequence shown here is derived from an EMBL/GenBank/DDBJ whole genome shotgun (WGS) entry which is preliminary data.</text>
</comment>
<protein>
    <submittedName>
        <fullName evidence="2">Uncharacterized protein</fullName>
    </submittedName>
</protein>
<evidence type="ECO:0000313" key="3">
    <source>
        <dbReference type="Proteomes" id="UP001367508"/>
    </source>
</evidence>
<keyword evidence="3" id="KW-1185">Reference proteome</keyword>
<accession>A0AAN9Q8P5</accession>
<organism evidence="2 3">
    <name type="scientific">Canavalia gladiata</name>
    <name type="common">Sword bean</name>
    <name type="synonym">Dolichos gladiatus</name>
    <dbReference type="NCBI Taxonomy" id="3824"/>
    <lineage>
        <taxon>Eukaryota</taxon>
        <taxon>Viridiplantae</taxon>
        <taxon>Streptophyta</taxon>
        <taxon>Embryophyta</taxon>
        <taxon>Tracheophyta</taxon>
        <taxon>Spermatophyta</taxon>
        <taxon>Magnoliopsida</taxon>
        <taxon>eudicotyledons</taxon>
        <taxon>Gunneridae</taxon>
        <taxon>Pentapetalae</taxon>
        <taxon>rosids</taxon>
        <taxon>fabids</taxon>
        <taxon>Fabales</taxon>
        <taxon>Fabaceae</taxon>
        <taxon>Papilionoideae</taxon>
        <taxon>50 kb inversion clade</taxon>
        <taxon>NPAAA clade</taxon>
        <taxon>indigoferoid/millettioid clade</taxon>
        <taxon>Phaseoleae</taxon>
        <taxon>Canavalia</taxon>
    </lineage>
</organism>
<proteinExistence type="predicted"/>
<gene>
    <name evidence="2" type="ORF">VNO77_23190</name>
</gene>
<feature type="compositionally biased region" description="Basic and acidic residues" evidence="1">
    <location>
        <begin position="18"/>
        <end position="29"/>
    </location>
</feature>